<dbReference type="AlphaFoldDB" id="A0A9N8ZC50"/>
<evidence type="ECO:0000313" key="2">
    <source>
        <dbReference type="Proteomes" id="UP000789706"/>
    </source>
</evidence>
<reference evidence="1" key="1">
    <citation type="submission" date="2021-06" db="EMBL/GenBank/DDBJ databases">
        <authorList>
            <person name="Kallberg Y."/>
            <person name="Tangrot J."/>
            <person name="Rosling A."/>
        </authorList>
    </citation>
    <scope>NUCLEOTIDE SEQUENCE</scope>
    <source>
        <strain evidence="1">AZ414A</strain>
    </source>
</reference>
<keyword evidence="2" id="KW-1185">Reference proteome</keyword>
<organism evidence="1 2">
    <name type="scientific">Diversispora eburnea</name>
    <dbReference type="NCBI Taxonomy" id="1213867"/>
    <lineage>
        <taxon>Eukaryota</taxon>
        <taxon>Fungi</taxon>
        <taxon>Fungi incertae sedis</taxon>
        <taxon>Mucoromycota</taxon>
        <taxon>Glomeromycotina</taxon>
        <taxon>Glomeromycetes</taxon>
        <taxon>Diversisporales</taxon>
        <taxon>Diversisporaceae</taxon>
        <taxon>Diversispora</taxon>
    </lineage>
</organism>
<name>A0A9N8ZC50_9GLOM</name>
<comment type="caution">
    <text evidence="1">The sequence shown here is derived from an EMBL/GenBank/DDBJ whole genome shotgun (WGS) entry which is preliminary data.</text>
</comment>
<protein>
    <submittedName>
        <fullName evidence="1">8967_t:CDS:1</fullName>
    </submittedName>
</protein>
<evidence type="ECO:0000313" key="1">
    <source>
        <dbReference type="EMBL" id="CAG8487549.1"/>
    </source>
</evidence>
<sequence length="213" mass="25742">MENFENFERIPLINRESPAKTPEEYPNDITIIPYEYQLRLDGLFFKPNYVIESLPTELKSNIKNEKDNDYKQNSFPNEYTRLADIIPDRWSFEILTKFTVQEYRYYPNYTFYKVSTVNVKMHSFFSSAIDITFNAADNIDPELIEACEYRITWTWFMNGYIWRKCKNSNEQEFIKVSYFKGSTGWGLEFYDSDGNIKYGYTSKTDFWWNQYKR</sequence>
<dbReference type="Proteomes" id="UP000789706">
    <property type="component" value="Unassembled WGS sequence"/>
</dbReference>
<dbReference type="EMBL" id="CAJVPK010000278">
    <property type="protein sequence ID" value="CAG8487549.1"/>
    <property type="molecule type" value="Genomic_DNA"/>
</dbReference>
<accession>A0A9N8ZC50</accession>
<proteinExistence type="predicted"/>
<gene>
    <name evidence="1" type="ORF">DEBURN_LOCUS3995</name>
</gene>
<dbReference type="OrthoDB" id="2413199at2759"/>